<organism evidence="2 3">
    <name type="scientific">Morella rubra</name>
    <name type="common">Chinese bayberry</name>
    <dbReference type="NCBI Taxonomy" id="262757"/>
    <lineage>
        <taxon>Eukaryota</taxon>
        <taxon>Viridiplantae</taxon>
        <taxon>Streptophyta</taxon>
        <taxon>Embryophyta</taxon>
        <taxon>Tracheophyta</taxon>
        <taxon>Spermatophyta</taxon>
        <taxon>Magnoliopsida</taxon>
        <taxon>eudicotyledons</taxon>
        <taxon>Gunneridae</taxon>
        <taxon>Pentapetalae</taxon>
        <taxon>rosids</taxon>
        <taxon>fabids</taxon>
        <taxon>Fagales</taxon>
        <taxon>Myricaceae</taxon>
        <taxon>Morella</taxon>
    </lineage>
</organism>
<dbReference type="AlphaFoldDB" id="A0A6A1UUV9"/>
<dbReference type="EMBL" id="RXIC02000026">
    <property type="protein sequence ID" value="KAB1202850.1"/>
    <property type="molecule type" value="Genomic_DNA"/>
</dbReference>
<protein>
    <submittedName>
        <fullName evidence="2">Uncharacterized protein</fullName>
    </submittedName>
</protein>
<name>A0A6A1UUV9_9ROSI</name>
<keyword evidence="3" id="KW-1185">Reference proteome</keyword>
<sequence>MARAHGDISYGSSSISGNRTQQQHWRLMELLMDSVPEGPLKKPNCFVSLLPPPPPRTASKILPPTSPRNNPSPHPSSRHIPVKVRGRSQIIKTPAEEHQRDEEGWLGGQSNVIKKPAENEGPSNSNPNIVYGASSIYSHFPLPNTGKITASALDSIIQHEQSFSRTRPFCSQDPSQLVPDQIKVPTRAHIAGTRYTGGFHRVAQAVQIRSVIPVCAAPPPVIQTSNPPTVKETSPSALNAAPPTSVLSTEKGEEISSACSKVNNPQTCLTELSFEFNKLQL</sequence>
<reference evidence="2 3" key="1">
    <citation type="journal article" date="2019" name="Plant Biotechnol. J.">
        <title>The red bayberry genome and genetic basis of sex determination.</title>
        <authorList>
            <person name="Jia H.M."/>
            <person name="Jia H.J."/>
            <person name="Cai Q.L."/>
            <person name="Wang Y."/>
            <person name="Zhao H.B."/>
            <person name="Yang W.F."/>
            <person name="Wang G.Y."/>
            <person name="Li Y.H."/>
            <person name="Zhan D.L."/>
            <person name="Shen Y.T."/>
            <person name="Niu Q.F."/>
            <person name="Chang L."/>
            <person name="Qiu J."/>
            <person name="Zhao L."/>
            <person name="Xie H.B."/>
            <person name="Fu W.Y."/>
            <person name="Jin J."/>
            <person name="Li X.W."/>
            <person name="Jiao Y."/>
            <person name="Zhou C.C."/>
            <person name="Tu T."/>
            <person name="Chai C.Y."/>
            <person name="Gao J.L."/>
            <person name="Fan L.J."/>
            <person name="van de Weg E."/>
            <person name="Wang J.Y."/>
            <person name="Gao Z.S."/>
        </authorList>
    </citation>
    <scope>NUCLEOTIDE SEQUENCE [LARGE SCALE GENOMIC DNA]</scope>
    <source>
        <tissue evidence="2">Leaves</tissue>
    </source>
</reference>
<evidence type="ECO:0000256" key="1">
    <source>
        <dbReference type="SAM" id="MobiDB-lite"/>
    </source>
</evidence>
<accession>A0A6A1UUV9</accession>
<feature type="region of interest" description="Disordered" evidence="1">
    <location>
        <begin position="49"/>
        <end position="80"/>
    </location>
</feature>
<feature type="region of interest" description="Disordered" evidence="1">
    <location>
        <begin position="1"/>
        <end position="21"/>
    </location>
</feature>
<feature type="compositionally biased region" description="Low complexity" evidence="1">
    <location>
        <begin position="8"/>
        <end position="17"/>
    </location>
</feature>
<comment type="caution">
    <text evidence="2">The sequence shown here is derived from an EMBL/GenBank/DDBJ whole genome shotgun (WGS) entry which is preliminary data.</text>
</comment>
<gene>
    <name evidence="2" type="ORF">CJ030_MR8G024963</name>
</gene>
<evidence type="ECO:0000313" key="2">
    <source>
        <dbReference type="EMBL" id="KAB1202850.1"/>
    </source>
</evidence>
<dbReference type="Proteomes" id="UP000516437">
    <property type="component" value="Chromosome 8"/>
</dbReference>
<feature type="region of interest" description="Disordered" evidence="1">
    <location>
        <begin position="223"/>
        <end position="244"/>
    </location>
</feature>
<feature type="compositionally biased region" description="Pro residues" evidence="1">
    <location>
        <begin position="64"/>
        <end position="74"/>
    </location>
</feature>
<proteinExistence type="predicted"/>
<evidence type="ECO:0000313" key="3">
    <source>
        <dbReference type="Proteomes" id="UP000516437"/>
    </source>
</evidence>
<dbReference type="OrthoDB" id="5988181at2759"/>
<feature type="compositionally biased region" description="Polar residues" evidence="1">
    <location>
        <begin position="223"/>
        <end position="237"/>
    </location>
</feature>